<dbReference type="SUPFAM" id="SSF56959">
    <property type="entry name" value="Leukocidin-like"/>
    <property type="match status" value="1"/>
</dbReference>
<protein>
    <submittedName>
        <fullName evidence="3">Hemolysin</fullName>
    </submittedName>
</protein>
<dbReference type="InterPro" id="IPR044883">
    <property type="entry name" value="Hemolysin_pre-stem_dom_sf"/>
</dbReference>
<dbReference type="InterPro" id="IPR036435">
    <property type="entry name" value="Leukocidin/porin_MspA_sf"/>
</dbReference>
<gene>
    <name evidence="3" type="primary">hlyA</name>
    <name evidence="3" type="ORF">VSA01S_19400</name>
</gene>
<dbReference type="Gene3D" id="6.20.40.20">
    <property type="entry name" value="Leukocidin/Hemolysin toxin, pre-stem domain"/>
    <property type="match status" value="1"/>
</dbReference>
<dbReference type="SMART" id="SM00458">
    <property type="entry name" value="RICIN"/>
    <property type="match status" value="1"/>
</dbReference>
<feature type="domain" description="Ricin B lectin" evidence="2">
    <location>
        <begin position="470"/>
        <end position="588"/>
    </location>
</feature>
<dbReference type="Pfam" id="PF12563">
    <property type="entry name" value="Hemolysin_N"/>
    <property type="match status" value="1"/>
</dbReference>
<dbReference type="SUPFAM" id="SSF50370">
    <property type="entry name" value="Ricin B-like lectins"/>
    <property type="match status" value="1"/>
</dbReference>
<dbReference type="GO" id="GO:0051715">
    <property type="term" value="P:cytolysis in another organism"/>
    <property type="evidence" value="ECO:0007669"/>
    <property type="project" value="InterPro"/>
</dbReference>
<dbReference type="EMBL" id="BJXJ01000016">
    <property type="protein sequence ID" value="GEM75828.1"/>
    <property type="molecule type" value="Genomic_DNA"/>
</dbReference>
<dbReference type="GO" id="GO:0005576">
    <property type="term" value="C:extracellular region"/>
    <property type="evidence" value="ECO:0007669"/>
    <property type="project" value="InterPro"/>
</dbReference>
<dbReference type="InterPro" id="IPR022220">
    <property type="entry name" value="Hemolysin_N"/>
</dbReference>
<dbReference type="Proteomes" id="UP000321922">
    <property type="component" value="Unassembled WGS sequence"/>
</dbReference>
<evidence type="ECO:0000256" key="1">
    <source>
        <dbReference type="ARBA" id="ARBA00022729"/>
    </source>
</evidence>
<proteinExistence type="predicted"/>
<dbReference type="Pfam" id="PF00652">
    <property type="entry name" value="Ricin_B_lectin"/>
    <property type="match status" value="1"/>
</dbReference>
<dbReference type="InterPro" id="IPR016183">
    <property type="entry name" value="Leukocidin/Hemolysin_toxin"/>
</dbReference>
<keyword evidence="1" id="KW-0732">Signal</keyword>
<dbReference type="InterPro" id="IPR000772">
    <property type="entry name" value="Ricin_B_lectin"/>
</dbReference>
<evidence type="ECO:0000313" key="3">
    <source>
        <dbReference type="EMBL" id="GEM75828.1"/>
    </source>
</evidence>
<reference evidence="3 4" key="1">
    <citation type="submission" date="2019-07" db="EMBL/GenBank/DDBJ databases">
        <title>Whole genome shotgun sequence of Vibrio sagamiensis NBRC 104589.</title>
        <authorList>
            <person name="Hosoyama A."/>
            <person name="Uohara A."/>
            <person name="Ohji S."/>
            <person name="Ichikawa N."/>
        </authorList>
    </citation>
    <scope>NUCLEOTIDE SEQUENCE [LARGE SCALE GENOMIC DNA]</scope>
    <source>
        <strain evidence="3 4">NBRC 104589</strain>
    </source>
</reference>
<dbReference type="OrthoDB" id="6194540at2"/>
<dbReference type="RefSeq" id="WP_050567442.1">
    <property type="nucleotide sequence ID" value="NZ_BAOJ01000155.1"/>
</dbReference>
<evidence type="ECO:0000259" key="2">
    <source>
        <dbReference type="SMART" id="SM00458"/>
    </source>
</evidence>
<dbReference type="InterPro" id="IPR043080">
    <property type="entry name" value="Hemolysin_N_sf"/>
</dbReference>
<accession>A0A511QEU7</accession>
<comment type="caution">
    <text evidence="3">The sequence shown here is derived from an EMBL/GenBank/DDBJ whole genome shotgun (WGS) entry which is preliminary data.</text>
</comment>
<dbReference type="Pfam" id="PF07968">
    <property type="entry name" value="Leukocidin"/>
    <property type="match status" value="1"/>
</dbReference>
<dbReference type="Gene3D" id="2.70.240.20">
    <property type="entry name" value="Leukocidin/Hemolysin toxin, cytolysin domain"/>
    <property type="match status" value="1"/>
</dbReference>
<dbReference type="CDD" id="cd23423">
    <property type="entry name" value="beta-trefoil_Ricin_hemolysin"/>
    <property type="match status" value="1"/>
</dbReference>
<organism evidence="3 4">
    <name type="scientific">Vibrio sagamiensis NBRC 104589</name>
    <dbReference type="NCBI Taxonomy" id="1219064"/>
    <lineage>
        <taxon>Bacteria</taxon>
        <taxon>Pseudomonadati</taxon>
        <taxon>Pseudomonadota</taxon>
        <taxon>Gammaproteobacteria</taxon>
        <taxon>Vibrionales</taxon>
        <taxon>Vibrionaceae</taxon>
        <taxon>Vibrio</taxon>
    </lineage>
</organism>
<dbReference type="AlphaFoldDB" id="A0A511QEU7"/>
<keyword evidence="4" id="KW-1185">Reference proteome</keyword>
<name>A0A511QEU7_9VIBR</name>
<dbReference type="InterPro" id="IPR035992">
    <property type="entry name" value="Ricin_B-like_lectins"/>
</dbReference>
<dbReference type="PROSITE" id="PS50231">
    <property type="entry name" value="RICIN_B_LECTIN"/>
    <property type="match status" value="1"/>
</dbReference>
<dbReference type="Gene3D" id="3.30.110.130">
    <property type="entry name" value="Hemolytic toxin, N-terminal domain"/>
    <property type="match status" value="1"/>
</dbReference>
<sequence length="701" mass="79888">MKRFLIKVLFFFTCFDLYAFNEGLHTSSYELVSAIQANRQVTYIDTNKWLDEVDSFSILDQIKKSVLSNEEYYIFDFGSILNSIDRNKAKEKLRDRLGVSFEFDILMISQYKGDLLFTPIENTGQLELNKLIDSLNHRAKRDTPLKSANETTIPQLSFYLAVNRPITEKECTFRISNLWLKGERVFCDEPNISLIYRVVLERSLPYGSAGSTTPDAKIVRITIDDESTGSGIHLNDNLSYFKTTNDSIVLDGWFKNWSTDAIAQDYKFEFNSSNDKAQILVAAPRSNINSNYSITERESFTLGIQTSGEVDSVGPKGKVEANGSYTQSNSLTFDTQDYQVIRSTHSPQDVSFTWLREQFQSSESLLKWSTESILHDQYPVDISRIKPISFANFVPKMDVIFVASSNETGQTNFTIDTSVNIKPLYHGAYKHYYVLGSHQSFHGFENDIENRVNKKVGFTVNWDNPVFTGGRLVKLQLGSFNNRCIEVNSGNDLVSSDCDENKTSQSFIYDKLGRYTSINNLGYCIDGNNAIELATCNMNLSQRWKWEDDSDKLINEYNSLYLGYSKGDGNLGLFTSENDDISLSFLTYYSENFGDIDIFPDELNGASIGKNGKMITFKLPIGLFDDKNRIEILNGDESLVLVYDRAQYYMPFLQMSDDGESMIVSLDSFLFNKEFIKIALYVVEEDAENDPIIMAKRRQSL</sequence>
<evidence type="ECO:0000313" key="4">
    <source>
        <dbReference type="Proteomes" id="UP000321922"/>
    </source>
</evidence>